<dbReference type="InterPro" id="IPR002575">
    <property type="entry name" value="Aminoglycoside_PTrfase"/>
</dbReference>
<organism evidence="2 3">
    <name type="scientific">Paenibacillus baekrokdamisoli</name>
    <dbReference type="NCBI Taxonomy" id="1712516"/>
    <lineage>
        <taxon>Bacteria</taxon>
        <taxon>Bacillati</taxon>
        <taxon>Bacillota</taxon>
        <taxon>Bacilli</taxon>
        <taxon>Bacillales</taxon>
        <taxon>Paenibacillaceae</taxon>
        <taxon>Paenibacillus</taxon>
    </lineage>
</organism>
<dbReference type="KEGG" id="pbk:Back11_61530"/>
<dbReference type="InterPro" id="IPR011009">
    <property type="entry name" value="Kinase-like_dom_sf"/>
</dbReference>
<evidence type="ECO:0000259" key="1">
    <source>
        <dbReference type="Pfam" id="PF01636"/>
    </source>
</evidence>
<name>A0A3G9JKW2_9BACL</name>
<dbReference type="Pfam" id="PF01636">
    <property type="entry name" value="APH"/>
    <property type="match status" value="1"/>
</dbReference>
<dbReference type="SUPFAM" id="SSF56112">
    <property type="entry name" value="Protein kinase-like (PK-like)"/>
    <property type="match status" value="1"/>
</dbReference>
<sequence>MDRDEHCPISKAYLTKCFKEVLGITSKITNLTNFHGGAQKTVFKVQFEDGLQLVLYIWDLTSNYFEEEINTSTDEHESFGAELFENNNRFLIHQGIKTPALYYMNKERTQYPFDFAIVEYVSGDNLSEFINSESGVEAIVFDRFAQLLERMHSIRSMGWGQVGKVKHTEPCHRMVYDNTLEAIRYTCGYVEVFAMNESRLVEMLQRLNAAIRPRQDYGFIHDELGPDHVLVNDKLEPYLIDIEGARWFDIEHEHSFLQFRFENYNRYLSRTDLDEDRMRFYKLCHHLSCASGGLKLMQRGFPNQKLAKEIFESNVQSSLNFLR</sequence>
<proteinExistence type="predicted"/>
<dbReference type="Proteomes" id="UP000275368">
    <property type="component" value="Chromosome"/>
</dbReference>
<evidence type="ECO:0000313" key="3">
    <source>
        <dbReference type="Proteomes" id="UP000275368"/>
    </source>
</evidence>
<dbReference type="EMBL" id="AP019308">
    <property type="protein sequence ID" value="BBH24808.1"/>
    <property type="molecule type" value="Genomic_DNA"/>
</dbReference>
<evidence type="ECO:0000313" key="2">
    <source>
        <dbReference type="EMBL" id="BBH24808.1"/>
    </source>
</evidence>
<protein>
    <submittedName>
        <fullName evidence="2">Aminoglycoside phosphotransferase</fullName>
    </submittedName>
</protein>
<keyword evidence="3" id="KW-1185">Reference proteome</keyword>
<gene>
    <name evidence="2" type="ORF">Back11_61530</name>
</gene>
<accession>A0A3G9JKW2</accession>
<feature type="domain" description="Aminoglycoside phosphotransferase" evidence="1">
    <location>
        <begin position="87"/>
        <end position="258"/>
    </location>
</feature>
<dbReference type="RefSeq" id="WP_164523060.1">
    <property type="nucleotide sequence ID" value="NZ_AP019308.1"/>
</dbReference>
<reference evidence="2 3" key="1">
    <citation type="submission" date="2018-11" db="EMBL/GenBank/DDBJ databases">
        <title>Complete genome sequence of Paenibacillus baekrokdamisoli strain KCTC 33723.</title>
        <authorList>
            <person name="Kang S.W."/>
            <person name="Lee K.C."/>
            <person name="Kim K.K."/>
            <person name="Kim J.S."/>
            <person name="Kim D.S."/>
            <person name="Ko S.H."/>
            <person name="Yang S.H."/>
            <person name="Lee J.S."/>
        </authorList>
    </citation>
    <scope>NUCLEOTIDE SEQUENCE [LARGE SCALE GENOMIC DNA]</scope>
    <source>
        <strain evidence="2 3">KCTC 33723</strain>
    </source>
</reference>
<dbReference type="GO" id="GO:0016740">
    <property type="term" value="F:transferase activity"/>
    <property type="evidence" value="ECO:0007669"/>
    <property type="project" value="UniProtKB-KW"/>
</dbReference>
<dbReference type="AlphaFoldDB" id="A0A3G9JKW2"/>
<keyword evidence="2" id="KW-0808">Transferase</keyword>